<dbReference type="AlphaFoldDB" id="A0A4C1VBX8"/>
<comment type="caution">
    <text evidence="2">The sequence shown here is derived from an EMBL/GenBank/DDBJ whole genome shotgun (WGS) entry which is preliminary data.</text>
</comment>
<reference evidence="2 3" key="1">
    <citation type="journal article" date="2019" name="Commun. Biol.">
        <title>The bagworm genome reveals a unique fibroin gene that provides high tensile strength.</title>
        <authorList>
            <person name="Kono N."/>
            <person name="Nakamura H."/>
            <person name="Ohtoshi R."/>
            <person name="Tomita M."/>
            <person name="Numata K."/>
            <person name="Arakawa K."/>
        </authorList>
    </citation>
    <scope>NUCLEOTIDE SEQUENCE [LARGE SCALE GENOMIC DNA]</scope>
</reference>
<dbReference type="EMBL" id="BGZK01000309">
    <property type="protein sequence ID" value="GBP35777.1"/>
    <property type="molecule type" value="Genomic_DNA"/>
</dbReference>
<evidence type="ECO:0000313" key="2">
    <source>
        <dbReference type="EMBL" id="GBP35777.1"/>
    </source>
</evidence>
<evidence type="ECO:0000313" key="3">
    <source>
        <dbReference type="Proteomes" id="UP000299102"/>
    </source>
</evidence>
<gene>
    <name evidence="2" type="ORF">EVAR_20630_1</name>
</gene>
<sequence>MNLHRQSYVSSTTAIYHEKIIREYEIQIQEYEDGKRRSDTIINQLQAKLNEKKKLLKTLLEEQDQNSIEFEKLCKENLMLKRNLAQVEARNIDLQNDIFNITATNISLTEEQEQMSNLNKSTVAPLKQQLNELTNENYYLQTKLKYVINEYEKVKEQNKLEKIQSRVQVKRGFKITKNRNVFINLKKQKKKFRNLEKRYFIILEKMKRLNIVNTCIINLEHVEHEKQTTETNAKQKKTDKRNVFTETLNTTMTSKHPEDKPEKPGTCEDKSVTFTENTAIKKPKIYIFSDNIGRGLVGHMVRKLSNNFELFNSCKPDAKIENLVESLYKIENKLSDQDTLISESFRIAGPVYKTDFCNLTGCLELATPPSRVGPTLQCLR</sequence>
<evidence type="ECO:0000256" key="1">
    <source>
        <dbReference type="SAM" id="Coils"/>
    </source>
</evidence>
<proteinExistence type="predicted"/>
<feature type="coiled-coil region" evidence="1">
    <location>
        <begin position="42"/>
        <end position="97"/>
    </location>
</feature>
<dbReference type="Proteomes" id="UP000299102">
    <property type="component" value="Unassembled WGS sequence"/>
</dbReference>
<accession>A0A4C1VBX8</accession>
<keyword evidence="1" id="KW-0175">Coiled coil</keyword>
<name>A0A4C1VBX8_EUMVA</name>
<dbReference type="OrthoDB" id="7490061at2759"/>
<keyword evidence="3" id="KW-1185">Reference proteome</keyword>
<organism evidence="2 3">
    <name type="scientific">Eumeta variegata</name>
    <name type="common">Bagworm moth</name>
    <name type="synonym">Eumeta japonica</name>
    <dbReference type="NCBI Taxonomy" id="151549"/>
    <lineage>
        <taxon>Eukaryota</taxon>
        <taxon>Metazoa</taxon>
        <taxon>Ecdysozoa</taxon>
        <taxon>Arthropoda</taxon>
        <taxon>Hexapoda</taxon>
        <taxon>Insecta</taxon>
        <taxon>Pterygota</taxon>
        <taxon>Neoptera</taxon>
        <taxon>Endopterygota</taxon>
        <taxon>Lepidoptera</taxon>
        <taxon>Glossata</taxon>
        <taxon>Ditrysia</taxon>
        <taxon>Tineoidea</taxon>
        <taxon>Psychidae</taxon>
        <taxon>Oiketicinae</taxon>
        <taxon>Eumeta</taxon>
    </lineage>
</organism>
<protein>
    <submittedName>
        <fullName evidence="2">Uncharacterized protein</fullName>
    </submittedName>
</protein>